<sequence length="185" mass="21223">MARTIRIIPLPYHLACEDVSSTDNVFNRINHIHPAPRNHIIAVCYKKESIIRCQKNGINGEQQGQESALTLQKVKTTLLHARPEIMFVTGHGPFQHISKRFNTRSSDSCVCGKLGNPLHYANKLLCLQRSYHQQTVSKAPRTLCEKSSEQAMSHSRVENKTIHFYRKTITLISKRWRHNKSSQPN</sequence>
<proteinExistence type="predicted"/>
<evidence type="ECO:0000313" key="2">
    <source>
        <dbReference type="Proteomes" id="UP000499080"/>
    </source>
</evidence>
<protein>
    <submittedName>
        <fullName evidence="1">Uncharacterized protein</fullName>
    </submittedName>
</protein>
<dbReference type="OrthoDB" id="411871at2759"/>
<name>A0A4Y2WUD2_ARAVE</name>
<dbReference type="AlphaFoldDB" id="A0A4Y2WUD2"/>
<organism evidence="1 2">
    <name type="scientific">Araneus ventricosus</name>
    <name type="common">Orbweaver spider</name>
    <name type="synonym">Epeira ventricosa</name>
    <dbReference type="NCBI Taxonomy" id="182803"/>
    <lineage>
        <taxon>Eukaryota</taxon>
        <taxon>Metazoa</taxon>
        <taxon>Ecdysozoa</taxon>
        <taxon>Arthropoda</taxon>
        <taxon>Chelicerata</taxon>
        <taxon>Arachnida</taxon>
        <taxon>Araneae</taxon>
        <taxon>Araneomorphae</taxon>
        <taxon>Entelegynae</taxon>
        <taxon>Araneoidea</taxon>
        <taxon>Araneidae</taxon>
        <taxon>Araneus</taxon>
    </lineage>
</organism>
<reference evidence="1 2" key="1">
    <citation type="journal article" date="2019" name="Sci. Rep.">
        <title>Orb-weaving spider Araneus ventricosus genome elucidates the spidroin gene catalogue.</title>
        <authorList>
            <person name="Kono N."/>
            <person name="Nakamura H."/>
            <person name="Ohtoshi R."/>
            <person name="Moran D.A.P."/>
            <person name="Shinohara A."/>
            <person name="Yoshida Y."/>
            <person name="Fujiwara M."/>
            <person name="Mori M."/>
            <person name="Tomita M."/>
            <person name="Arakawa K."/>
        </authorList>
    </citation>
    <scope>NUCLEOTIDE SEQUENCE [LARGE SCALE GENOMIC DNA]</scope>
</reference>
<gene>
    <name evidence="1" type="ORF">AVEN_23952_1</name>
</gene>
<comment type="caution">
    <text evidence="1">The sequence shown here is derived from an EMBL/GenBank/DDBJ whole genome shotgun (WGS) entry which is preliminary data.</text>
</comment>
<evidence type="ECO:0000313" key="1">
    <source>
        <dbReference type="EMBL" id="GBO40234.1"/>
    </source>
</evidence>
<dbReference type="Proteomes" id="UP000499080">
    <property type="component" value="Unassembled WGS sequence"/>
</dbReference>
<accession>A0A4Y2WUD2</accession>
<dbReference type="EMBL" id="BGPR01065405">
    <property type="protein sequence ID" value="GBO40234.1"/>
    <property type="molecule type" value="Genomic_DNA"/>
</dbReference>
<keyword evidence="2" id="KW-1185">Reference proteome</keyword>